<keyword evidence="3" id="KW-1185">Reference proteome</keyword>
<dbReference type="Proteomes" id="UP000594342">
    <property type="component" value="Unassembled WGS sequence"/>
</dbReference>
<comment type="caution">
    <text evidence="2">The sequence shown here is derived from an EMBL/GenBank/DDBJ whole genome shotgun (WGS) entry which is preliminary data.</text>
</comment>
<dbReference type="SUPFAM" id="SSF53137">
    <property type="entry name" value="Translational machinery components"/>
    <property type="match status" value="1"/>
</dbReference>
<name>A0A5K0U978_9VIRU</name>
<feature type="domain" description="eRF1" evidence="1">
    <location>
        <begin position="53"/>
        <end position="133"/>
    </location>
</feature>
<evidence type="ECO:0000259" key="1">
    <source>
        <dbReference type="Pfam" id="PF03464"/>
    </source>
</evidence>
<sequence length="242" mass="27895">MEVRNSFYRCDSKFHLDTVIDMYADHRVDGIVYTNGETCVWYSYKNWSLKKLASQEIHLQNQFKNGGQSSNRLARNRDIQREHYVTRLAEKTVELFYDKNVNYQTVTHLVLCGPAEFKTELSEHKLITNFFENTHVVTMGGLMDQTVLANAVSTFDDPSEKAVLDRIQKMVQSADSKLVFGDEIVAHLKSRELKTLYVHVDVDLKNFMKSDISNMFDYNIEVVHVTSHSIIAYGGAVGEKFY</sequence>
<evidence type="ECO:0000313" key="3">
    <source>
        <dbReference type="Proteomes" id="UP000594342"/>
    </source>
</evidence>
<evidence type="ECO:0000313" key="2">
    <source>
        <dbReference type="EMBL" id="VBB18345.1"/>
    </source>
</evidence>
<gene>
    <name evidence="2" type="ORF">YASMINEVIRUS_808</name>
</gene>
<dbReference type="Pfam" id="PF03464">
    <property type="entry name" value="eRF1_2"/>
    <property type="match status" value="1"/>
</dbReference>
<dbReference type="Gene3D" id="3.30.420.60">
    <property type="entry name" value="eRF1 domain 2"/>
    <property type="match status" value="1"/>
</dbReference>
<dbReference type="InterPro" id="IPR005141">
    <property type="entry name" value="eRF1_2"/>
</dbReference>
<dbReference type="PANTHER" id="PTHR10113">
    <property type="entry name" value="PEPTIDE CHAIN RELEASE FACTOR SUBUNIT 1"/>
    <property type="match status" value="1"/>
</dbReference>
<dbReference type="InterPro" id="IPR004403">
    <property type="entry name" value="Peptide_chain-rel_eRF1/aRF1"/>
</dbReference>
<protein>
    <submittedName>
        <fullName evidence="2">Eukaryotic peptide chain release factor subunit 1</fullName>
    </submittedName>
</protein>
<proteinExistence type="predicted"/>
<organism evidence="2 3">
    <name type="scientific">Yasminevirus sp. GU-2018</name>
    <dbReference type="NCBI Taxonomy" id="2420051"/>
    <lineage>
        <taxon>Viruses</taxon>
        <taxon>Varidnaviria</taxon>
        <taxon>Bamfordvirae</taxon>
        <taxon>Nucleocytoviricota</taxon>
        <taxon>Megaviricetes</taxon>
        <taxon>Imitervirales</taxon>
        <taxon>Mimiviridae</taxon>
        <taxon>Klosneuvirinae</taxon>
        <taxon>Yasminevirus</taxon>
        <taxon>Yasminevirus saudimassiliense</taxon>
    </lineage>
</organism>
<dbReference type="InterPro" id="IPR042226">
    <property type="entry name" value="eFR1_2_sf"/>
</dbReference>
<accession>A0A5K0U978</accession>
<dbReference type="EMBL" id="UPSH01000001">
    <property type="protein sequence ID" value="VBB18345.1"/>
    <property type="molecule type" value="Genomic_DNA"/>
</dbReference>
<reference evidence="2 3" key="1">
    <citation type="submission" date="2018-10" db="EMBL/GenBank/DDBJ databases">
        <authorList>
            <consortium name="IHU Genomes"/>
        </authorList>
    </citation>
    <scope>NUCLEOTIDE SEQUENCE [LARGE SCALE GENOMIC DNA]</scope>
    <source>
        <strain evidence="2 3">A1</strain>
    </source>
</reference>